<dbReference type="GO" id="GO:0032993">
    <property type="term" value="C:protein-DNA complex"/>
    <property type="evidence" value="ECO:0007669"/>
    <property type="project" value="TreeGrafter"/>
</dbReference>
<sequence>MSGTDQYLAGLKVLIVEDEPFIALDLAFGVEEAGGVAVGPASSVAQALKLIENALPDGAIVDVDLPDGKIGPVLAALRPKVPVVVHTGVGLPESLREAHPDVPVCTKPTAPSELARRLRAEISQSSQDEES</sequence>
<feature type="domain" description="Response regulatory" evidence="6">
    <location>
        <begin position="12"/>
        <end position="122"/>
    </location>
</feature>
<protein>
    <recommendedName>
        <fullName evidence="6">Response regulatory domain-containing protein</fullName>
    </recommendedName>
</protein>
<dbReference type="GO" id="GO:0005829">
    <property type="term" value="C:cytosol"/>
    <property type="evidence" value="ECO:0007669"/>
    <property type="project" value="TreeGrafter"/>
</dbReference>
<dbReference type="GO" id="GO:0006355">
    <property type="term" value="P:regulation of DNA-templated transcription"/>
    <property type="evidence" value="ECO:0007669"/>
    <property type="project" value="TreeGrafter"/>
</dbReference>
<dbReference type="PANTHER" id="PTHR48111:SF1">
    <property type="entry name" value="TWO-COMPONENT RESPONSE REGULATOR ORR33"/>
    <property type="match status" value="1"/>
</dbReference>
<evidence type="ECO:0000313" key="7">
    <source>
        <dbReference type="EMBL" id="KKM78140.1"/>
    </source>
</evidence>
<proteinExistence type="predicted"/>
<name>A0A0F9MMR9_9ZZZZ</name>
<organism evidence="7">
    <name type="scientific">marine sediment metagenome</name>
    <dbReference type="NCBI Taxonomy" id="412755"/>
    <lineage>
        <taxon>unclassified sequences</taxon>
        <taxon>metagenomes</taxon>
        <taxon>ecological metagenomes</taxon>
    </lineage>
</organism>
<evidence type="ECO:0000256" key="3">
    <source>
        <dbReference type="ARBA" id="ARBA00023015"/>
    </source>
</evidence>
<dbReference type="SMART" id="SM00448">
    <property type="entry name" value="REC"/>
    <property type="match status" value="1"/>
</dbReference>
<keyword evidence="4" id="KW-0238">DNA-binding</keyword>
<keyword evidence="3" id="KW-0805">Transcription regulation</keyword>
<evidence type="ECO:0000256" key="5">
    <source>
        <dbReference type="ARBA" id="ARBA00023163"/>
    </source>
</evidence>
<gene>
    <name evidence="7" type="ORF">LCGC14_1362950</name>
</gene>
<dbReference type="GO" id="GO:0000976">
    <property type="term" value="F:transcription cis-regulatory region binding"/>
    <property type="evidence" value="ECO:0007669"/>
    <property type="project" value="TreeGrafter"/>
</dbReference>
<dbReference type="AlphaFoldDB" id="A0A0F9MMR9"/>
<dbReference type="EMBL" id="LAZR01008536">
    <property type="protein sequence ID" value="KKM78140.1"/>
    <property type="molecule type" value="Genomic_DNA"/>
</dbReference>
<evidence type="ECO:0000259" key="6">
    <source>
        <dbReference type="PROSITE" id="PS50110"/>
    </source>
</evidence>
<dbReference type="GO" id="GO:0000156">
    <property type="term" value="F:phosphorelay response regulator activity"/>
    <property type="evidence" value="ECO:0007669"/>
    <property type="project" value="TreeGrafter"/>
</dbReference>
<accession>A0A0F9MMR9</accession>
<keyword evidence="5" id="KW-0804">Transcription</keyword>
<dbReference type="InterPro" id="IPR039420">
    <property type="entry name" value="WalR-like"/>
</dbReference>
<dbReference type="InterPro" id="IPR001789">
    <property type="entry name" value="Sig_transdc_resp-reg_receiver"/>
</dbReference>
<evidence type="ECO:0000256" key="1">
    <source>
        <dbReference type="ARBA" id="ARBA00022553"/>
    </source>
</evidence>
<evidence type="ECO:0000256" key="4">
    <source>
        <dbReference type="ARBA" id="ARBA00023125"/>
    </source>
</evidence>
<keyword evidence="2" id="KW-0902">Two-component regulatory system</keyword>
<dbReference type="InterPro" id="IPR011006">
    <property type="entry name" value="CheY-like_superfamily"/>
</dbReference>
<comment type="caution">
    <text evidence="7">The sequence shown here is derived from an EMBL/GenBank/DDBJ whole genome shotgun (WGS) entry which is preliminary data.</text>
</comment>
<keyword evidence="1" id="KW-0597">Phosphoprotein</keyword>
<dbReference type="Gene3D" id="3.40.50.2300">
    <property type="match status" value="1"/>
</dbReference>
<dbReference type="PANTHER" id="PTHR48111">
    <property type="entry name" value="REGULATOR OF RPOS"/>
    <property type="match status" value="1"/>
</dbReference>
<reference evidence="7" key="1">
    <citation type="journal article" date="2015" name="Nature">
        <title>Complex archaea that bridge the gap between prokaryotes and eukaryotes.</title>
        <authorList>
            <person name="Spang A."/>
            <person name="Saw J.H."/>
            <person name="Jorgensen S.L."/>
            <person name="Zaremba-Niedzwiedzka K."/>
            <person name="Martijn J."/>
            <person name="Lind A.E."/>
            <person name="van Eijk R."/>
            <person name="Schleper C."/>
            <person name="Guy L."/>
            <person name="Ettema T.J."/>
        </authorList>
    </citation>
    <scope>NUCLEOTIDE SEQUENCE</scope>
</reference>
<dbReference type="SUPFAM" id="SSF52172">
    <property type="entry name" value="CheY-like"/>
    <property type="match status" value="1"/>
</dbReference>
<dbReference type="PROSITE" id="PS50110">
    <property type="entry name" value="RESPONSE_REGULATORY"/>
    <property type="match status" value="1"/>
</dbReference>
<evidence type="ECO:0000256" key="2">
    <source>
        <dbReference type="ARBA" id="ARBA00023012"/>
    </source>
</evidence>